<dbReference type="SUPFAM" id="SSF88946">
    <property type="entry name" value="Sigma2 domain of RNA polymerase sigma factors"/>
    <property type="match status" value="1"/>
</dbReference>
<keyword evidence="2" id="KW-0805">Transcription regulation</keyword>
<accession>A0A4V6PY40</accession>
<dbReference type="InterPro" id="IPR014284">
    <property type="entry name" value="RNA_pol_sigma-70_dom"/>
</dbReference>
<dbReference type="Proteomes" id="UP000294480">
    <property type="component" value="Unassembled WGS sequence"/>
</dbReference>
<dbReference type="PANTHER" id="PTHR43133">
    <property type="entry name" value="RNA POLYMERASE ECF-TYPE SIGMA FACTO"/>
    <property type="match status" value="1"/>
</dbReference>
<evidence type="ECO:0000259" key="6">
    <source>
        <dbReference type="Pfam" id="PF04542"/>
    </source>
</evidence>
<dbReference type="InterPro" id="IPR013324">
    <property type="entry name" value="RNA_pol_sigma_r3/r4-like"/>
</dbReference>
<dbReference type="Gene3D" id="1.10.10.10">
    <property type="entry name" value="Winged helix-like DNA-binding domain superfamily/Winged helix DNA-binding domain"/>
    <property type="match status" value="1"/>
</dbReference>
<keyword evidence="3" id="KW-0731">Sigma factor</keyword>
<dbReference type="GO" id="GO:0006352">
    <property type="term" value="P:DNA-templated transcription initiation"/>
    <property type="evidence" value="ECO:0007669"/>
    <property type="project" value="InterPro"/>
</dbReference>
<gene>
    <name evidence="8" type="ORF">DFR44_10716</name>
</gene>
<evidence type="ECO:0000313" key="8">
    <source>
        <dbReference type="EMBL" id="TDR31800.1"/>
    </source>
</evidence>
<evidence type="ECO:0000256" key="5">
    <source>
        <dbReference type="ARBA" id="ARBA00023163"/>
    </source>
</evidence>
<sequence>MDLDNEKLQRCLTQLRPRLFNFASWQMGDKHAAEDITQDTLLAAYENIANCNDTTSLDKWVFSILRNKIVDYFRSAHKKRSINFSSLFQAEDENNDFLDHFFTSDGYWANEIEHANWSNPENCLQNKQFWAVLDACVNQLPKNMTQVFTMRAILELEAEEICDICQLTQANYWKILSRSRIGLQQCLTYRWFGEHK</sequence>
<dbReference type="SUPFAM" id="SSF88659">
    <property type="entry name" value="Sigma3 and sigma4 domains of RNA polymerase sigma factors"/>
    <property type="match status" value="1"/>
</dbReference>
<evidence type="ECO:0000313" key="9">
    <source>
        <dbReference type="Proteomes" id="UP000294480"/>
    </source>
</evidence>
<keyword evidence="4" id="KW-0238">DNA-binding</keyword>
<dbReference type="GO" id="GO:0003677">
    <property type="term" value="F:DNA binding"/>
    <property type="evidence" value="ECO:0007669"/>
    <property type="project" value="UniProtKB-KW"/>
</dbReference>
<evidence type="ECO:0000259" key="7">
    <source>
        <dbReference type="Pfam" id="PF08281"/>
    </source>
</evidence>
<dbReference type="InterPro" id="IPR013325">
    <property type="entry name" value="RNA_pol_sigma_r2"/>
</dbReference>
<dbReference type="Pfam" id="PF04542">
    <property type="entry name" value="Sigma70_r2"/>
    <property type="match status" value="1"/>
</dbReference>
<comment type="caution">
    <text evidence="8">The sequence shown here is derived from an EMBL/GenBank/DDBJ whole genome shotgun (WGS) entry which is preliminary data.</text>
</comment>
<dbReference type="AlphaFoldDB" id="A0A4V6PY40"/>
<dbReference type="InterPro" id="IPR039425">
    <property type="entry name" value="RNA_pol_sigma-70-like"/>
</dbReference>
<feature type="domain" description="RNA polymerase sigma factor 70 region 4 type 2" evidence="7">
    <location>
        <begin position="133"/>
        <end position="180"/>
    </location>
</feature>
<dbReference type="OrthoDB" id="9782108at2"/>
<evidence type="ECO:0000256" key="2">
    <source>
        <dbReference type="ARBA" id="ARBA00023015"/>
    </source>
</evidence>
<dbReference type="InterPro" id="IPR036388">
    <property type="entry name" value="WH-like_DNA-bd_sf"/>
</dbReference>
<dbReference type="Pfam" id="PF08281">
    <property type="entry name" value="Sigma70_r4_2"/>
    <property type="match status" value="1"/>
</dbReference>
<dbReference type="InterPro" id="IPR007627">
    <property type="entry name" value="RNA_pol_sigma70_r2"/>
</dbReference>
<dbReference type="EMBL" id="SNZE01000007">
    <property type="protein sequence ID" value="TDR31800.1"/>
    <property type="molecule type" value="Genomic_DNA"/>
</dbReference>
<dbReference type="PANTHER" id="PTHR43133:SF8">
    <property type="entry name" value="RNA POLYMERASE SIGMA FACTOR HI_1459-RELATED"/>
    <property type="match status" value="1"/>
</dbReference>
<dbReference type="NCBIfam" id="TIGR02937">
    <property type="entry name" value="sigma70-ECF"/>
    <property type="match status" value="1"/>
</dbReference>
<proteinExistence type="inferred from homology"/>
<dbReference type="GO" id="GO:0016987">
    <property type="term" value="F:sigma factor activity"/>
    <property type="evidence" value="ECO:0007669"/>
    <property type="project" value="UniProtKB-KW"/>
</dbReference>
<dbReference type="InterPro" id="IPR014289">
    <property type="entry name" value="RNA_pol_sigma-24-rel"/>
</dbReference>
<evidence type="ECO:0000256" key="3">
    <source>
        <dbReference type="ARBA" id="ARBA00023082"/>
    </source>
</evidence>
<keyword evidence="5" id="KW-0804">Transcription</keyword>
<dbReference type="Gene3D" id="1.10.1740.10">
    <property type="match status" value="1"/>
</dbReference>
<comment type="similarity">
    <text evidence="1">Belongs to the sigma-70 factor family. ECF subfamily.</text>
</comment>
<feature type="domain" description="RNA polymerase sigma-70 region 2" evidence="6">
    <location>
        <begin position="13"/>
        <end position="77"/>
    </location>
</feature>
<evidence type="ECO:0000256" key="4">
    <source>
        <dbReference type="ARBA" id="ARBA00023125"/>
    </source>
</evidence>
<dbReference type="RefSeq" id="WP_133619511.1">
    <property type="nucleotide sequence ID" value="NZ_SNZE01000007.1"/>
</dbReference>
<evidence type="ECO:0000256" key="1">
    <source>
        <dbReference type="ARBA" id="ARBA00010641"/>
    </source>
</evidence>
<name>A0A4V6PY40_9BURK</name>
<protein>
    <submittedName>
        <fullName evidence="8">RNA polymerase sigma-70 factor (ECF subfamily)</fullName>
    </submittedName>
</protein>
<dbReference type="InterPro" id="IPR013249">
    <property type="entry name" value="RNA_pol_sigma70_r4_t2"/>
</dbReference>
<organism evidence="8 9">
    <name type="scientific">Hydromonas duriensis</name>
    <dbReference type="NCBI Taxonomy" id="1527608"/>
    <lineage>
        <taxon>Bacteria</taxon>
        <taxon>Pseudomonadati</taxon>
        <taxon>Pseudomonadota</taxon>
        <taxon>Betaproteobacteria</taxon>
        <taxon>Burkholderiales</taxon>
        <taxon>Burkholderiaceae</taxon>
        <taxon>Hydromonas</taxon>
    </lineage>
</organism>
<dbReference type="NCBIfam" id="TIGR02943">
    <property type="entry name" value="Sig70_famx1"/>
    <property type="match status" value="1"/>
</dbReference>
<reference evidence="8 9" key="1">
    <citation type="submission" date="2019-03" db="EMBL/GenBank/DDBJ databases">
        <title>Genomic Encyclopedia of Type Strains, Phase IV (KMG-IV): sequencing the most valuable type-strain genomes for metagenomic binning, comparative biology and taxonomic classification.</title>
        <authorList>
            <person name="Goeker M."/>
        </authorList>
    </citation>
    <scope>NUCLEOTIDE SEQUENCE [LARGE SCALE GENOMIC DNA]</scope>
    <source>
        <strain evidence="8 9">DSM 102852</strain>
    </source>
</reference>
<keyword evidence="9" id="KW-1185">Reference proteome</keyword>